<feature type="region of interest" description="Disordered" evidence="2">
    <location>
        <begin position="306"/>
        <end position="332"/>
    </location>
</feature>
<feature type="compositionally biased region" description="Low complexity" evidence="2">
    <location>
        <begin position="312"/>
        <end position="325"/>
    </location>
</feature>
<feature type="compositionally biased region" description="Polar residues" evidence="2">
    <location>
        <begin position="385"/>
        <end position="395"/>
    </location>
</feature>
<sequence length="516" mass="55792">MNPALDPALTRIVGGAARRLRLDRALRVAVRAAVWTMTALVAISAAGVVVPVPVVSPWAGIVAAAAAALVAAGVIFLTRADLIAAARILDRTLHLDERASTATELGLAPRALTSLGARVIADASARLRVVDLRQAIPLGLSRTVWWVPVLFALLVVWPVLVGGLALPGTPAHRAQQMIRREGLRLEQFAQTLQSRARAERLPLTRRAAPQLRDLGVRLQQERVDRASALARITELSRQLESTRRQIDQRLDEMGRPQSSPAPPSELLRRQALQRQIRQLQELTSRLRQDAGAVSKDVLERLSEITQEGGGTQPAQVRQQLQQAKQQLDRGDMAGAGESLTQALRMLEGMETLMSDREGLESAREQLERSRAAITSGPPGPRASEQGESSPDQTQEPAGPGERQVASQPGSESPSPPEGPREGSTPGAGRVDEKIGLPTPRLQAERTPQRVRGVQGEGEVSSSEVVGAGRPGRPRTQPQAVSPALVARVDRALERAHIPAQYRAFVLQYFQRLAQLK</sequence>
<gene>
    <name evidence="4" type="ORF">E6H01_10125</name>
</gene>
<feature type="region of interest" description="Disordered" evidence="2">
    <location>
        <begin position="357"/>
        <end position="481"/>
    </location>
</feature>
<feature type="coiled-coil region" evidence="1">
    <location>
        <begin position="225"/>
        <end position="289"/>
    </location>
</feature>
<comment type="caution">
    <text evidence="4">The sequence shown here is derived from an EMBL/GenBank/DDBJ whole genome shotgun (WGS) entry which is preliminary data.</text>
</comment>
<evidence type="ECO:0000313" key="5">
    <source>
        <dbReference type="Proteomes" id="UP000319353"/>
    </source>
</evidence>
<keyword evidence="1" id="KW-0175">Coiled coil</keyword>
<accession>A0A537KWS8</accession>
<feature type="compositionally biased region" description="Low complexity" evidence="2">
    <location>
        <begin position="449"/>
        <end position="467"/>
    </location>
</feature>
<dbReference type="EMBL" id="VBAL01000122">
    <property type="protein sequence ID" value="TMJ00200.1"/>
    <property type="molecule type" value="Genomic_DNA"/>
</dbReference>
<feature type="transmembrane region" description="Helical" evidence="3">
    <location>
        <begin position="28"/>
        <end position="52"/>
    </location>
</feature>
<feature type="compositionally biased region" description="Basic and acidic residues" evidence="2">
    <location>
        <begin position="357"/>
        <end position="370"/>
    </location>
</feature>
<feature type="transmembrane region" description="Helical" evidence="3">
    <location>
        <begin position="143"/>
        <end position="166"/>
    </location>
</feature>
<dbReference type="AlphaFoldDB" id="A0A537KWS8"/>
<evidence type="ECO:0000313" key="4">
    <source>
        <dbReference type="EMBL" id="TMJ00200.1"/>
    </source>
</evidence>
<proteinExistence type="predicted"/>
<name>A0A537KWS8_9BACT</name>
<reference evidence="4 5" key="1">
    <citation type="journal article" date="2019" name="Nat. Microbiol.">
        <title>Mediterranean grassland soil C-N compound turnover is dependent on rainfall and depth, and is mediated by genomically divergent microorganisms.</title>
        <authorList>
            <person name="Diamond S."/>
            <person name="Andeer P.F."/>
            <person name="Li Z."/>
            <person name="Crits-Christoph A."/>
            <person name="Burstein D."/>
            <person name="Anantharaman K."/>
            <person name="Lane K.R."/>
            <person name="Thomas B.C."/>
            <person name="Pan C."/>
            <person name="Northen T.R."/>
            <person name="Banfield J.F."/>
        </authorList>
    </citation>
    <scope>NUCLEOTIDE SEQUENCE [LARGE SCALE GENOMIC DNA]</scope>
    <source>
        <strain evidence="4">NP_4</strain>
    </source>
</reference>
<evidence type="ECO:0000256" key="2">
    <source>
        <dbReference type="SAM" id="MobiDB-lite"/>
    </source>
</evidence>
<evidence type="ECO:0000256" key="1">
    <source>
        <dbReference type="SAM" id="Coils"/>
    </source>
</evidence>
<organism evidence="4 5">
    <name type="scientific">Candidatus Segetimicrobium genomatis</name>
    <dbReference type="NCBI Taxonomy" id="2569760"/>
    <lineage>
        <taxon>Bacteria</taxon>
        <taxon>Bacillati</taxon>
        <taxon>Candidatus Sysuimicrobiota</taxon>
        <taxon>Candidatus Sysuimicrobiia</taxon>
        <taxon>Candidatus Sysuimicrobiales</taxon>
        <taxon>Candidatus Segetimicrobiaceae</taxon>
        <taxon>Candidatus Segetimicrobium</taxon>
    </lineage>
</organism>
<keyword evidence="3" id="KW-0472">Membrane</keyword>
<feature type="transmembrane region" description="Helical" evidence="3">
    <location>
        <begin position="58"/>
        <end position="77"/>
    </location>
</feature>
<keyword evidence="3" id="KW-0812">Transmembrane</keyword>
<dbReference type="Proteomes" id="UP000319353">
    <property type="component" value="Unassembled WGS sequence"/>
</dbReference>
<evidence type="ECO:0000256" key="3">
    <source>
        <dbReference type="SAM" id="Phobius"/>
    </source>
</evidence>
<protein>
    <submittedName>
        <fullName evidence="4">Uncharacterized protein</fullName>
    </submittedName>
</protein>
<keyword evidence="3" id="KW-1133">Transmembrane helix</keyword>